<reference evidence="1" key="1">
    <citation type="journal article" date="2020" name="bioRxiv">
        <title>Whole genome comparisons of ergot fungi reveals the divergence and evolution of species within the genus Claviceps are the result of varying mechanisms driving genome evolution and host range expansion.</title>
        <authorList>
            <person name="Wyka S.A."/>
            <person name="Mondo S.J."/>
            <person name="Liu M."/>
            <person name="Dettman J."/>
            <person name="Nalam V."/>
            <person name="Broders K.D."/>
        </authorList>
    </citation>
    <scope>NUCLEOTIDE SEQUENCE</scope>
    <source>
        <strain evidence="1">CCC 602</strain>
    </source>
</reference>
<evidence type="ECO:0000313" key="1">
    <source>
        <dbReference type="EMBL" id="KAG5999429.1"/>
    </source>
</evidence>
<protein>
    <submittedName>
        <fullName evidence="1">Uncharacterized protein</fullName>
    </submittedName>
</protein>
<name>A0A9P7SXS1_9HYPO</name>
<gene>
    <name evidence="1" type="ORF">E4U43_002082</name>
</gene>
<accession>A0A9P7SXS1</accession>
<dbReference type="Proteomes" id="UP000748025">
    <property type="component" value="Unassembled WGS sequence"/>
</dbReference>
<keyword evidence="2" id="KW-1185">Reference proteome</keyword>
<evidence type="ECO:0000313" key="2">
    <source>
        <dbReference type="Proteomes" id="UP000748025"/>
    </source>
</evidence>
<organism evidence="1 2">
    <name type="scientific">Claviceps pusilla</name>
    <dbReference type="NCBI Taxonomy" id="123648"/>
    <lineage>
        <taxon>Eukaryota</taxon>
        <taxon>Fungi</taxon>
        <taxon>Dikarya</taxon>
        <taxon>Ascomycota</taxon>
        <taxon>Pezizomycotina</taxon>
        <taxon>Sordariomycetes</taxon>
        <taxon>Hypocreomycetidae</taxon>
        <taxon>Hypocreales</taxon>
        <taxon>Clavicipitaceae</taxon>
        <taxon>Claviceps</taxon>
    </lineage>
</organism>
<sequence>MWVAAGWLAGSACRSVPAQRVYRRGAEIVETQRTAGAKCRYSRFSAGTWTATGLVPTANGQRPTANCQPFAVVRRRETPVLVDIMHLGSFATCRTTALARAMAIWDEQQLRVASSFGFDKSPKAQATDYQAP</sequence>
<dbReference type="AlphaFoldDB" id="A0A9P7SXS1"/>
<proteinExistence type="predicted"/>
<dbReference type="EMBL" id="SRPW01001713">
    <property type="protein sequence ID" value="KAG5999429.1"/>
    <property type="molecule type" value="Genomic_DNA"/>
</dbReference>
<comment type="caution">
    <text evidence="1">The sequence shown here is derived from an EMBL/GenBank/DDBJ whole genome shotgun (WGS) entry which is preliminary data.</text>
</comment>